<protein>
    <submittedName>
        <fullName evidence="2">Uncharacterized protein</fullName>
    </submittedName>
</protein>
<dbReference type="Proteomes" id="UP000053989">
    <property type="component" value="Unassembled WGS sequence"/>
</dbReference>
<evidence type="ECO:0000256" key="1">
    <source>
        <dbReference type="SAM" id="MobiDB-lite"/>
    </source>
</evidence>
<name>A0A0C3E4C3_9AGAM</name>
<feature type="compositionally biased region" description="Pro residues" evidence="1">
    <location>
        <begin position="260"/>
        <end position="280"/>
    </location>
</feature>
<feature type="compositionally biased region" description="Pro residues" evidence="1">
    <location>
        <begin position="289"/>
        <end position="306"/>
    </location>
</feature>
<dbReference type="EMBL" id="KN822036">
    <property type="protein sequence ID" value="KIM63314.1"/>
    <property type="molecule type" value="Genomic_DNA"/>
</dbReference>
<dbReference type="InParanoid" id="A0A0C3E4C3"/>
<evidence type="ECO:0000313" key="2">
    <source>
        <dbReference type="EMBL" id="KIM63314.1"/>
    </source>
</evidence>
<keyword evidence="3" id="KW-1185">Reference proteome</keyword>
<evidence type="ECO:0000313" key="3">
    <source>
        <dbReference type="Proteomes" id="UP000053989"/>
    </source>
</evidence>
<dbReference type="AlphaFoldDB" id="A0A0C3E4C3"/>
<dbReference type="HOGENOM" id="CLU_738017_0_0_1"/>
<gene>
    <name evidence="2" type="ORF">SCLCIDRAFT_1214395</name>
</gene>
<reference evidence="2 3" key="1">
    <citation type="submission" date="2014-04" db="EMBL/GenBank/DDBJ databases">
        <authorList>
            <consortium name="DOE Joint Genome Institute"/>
            <person name="Kuo A."/>
            <person name="Kohler A."/>
            <person name="Nagy L.G."/>
            <person name="Floudas D."/>
            <person name="Copeland A."/>
            <person name="Barry K.W."/>
            <person name="Cichocki N."/>
            <person name="Veneault-Fourrey C."/>
            <person name="LaButti K."/>
            <person name="Lindquist E.A."/>
            <person name="Lipzen A."/>
            <person name="Lundell T."/>
            <person name="Morin E."/>
            <person name="Murat C."/>
            <person name="Sun H."/>
            <person name="Tunlid A."/>
            <person name="Henrissat B."/>
            <person name="Grigoriev I.V."/>
            <person name="Hibbett D.S."/>
            <person name="Martin F."/>
            <person name="Nordberg H.P."/>
            <person name="Cantor M.N."/>
            <person name="Hua S.X."/>
        </authorList>
    </citation>
    <scope>NUCLEOTIDE SEQUENCE [LARGE SCALE GENOMIC DNA]</scope>
    <source>
        <strain evidence="2 3">Foug A</strain>
    </source>
</reference>
<accession>A0A0C3E4C3</accession>
<organism evidence="2 3">
    <name type="scientific">Scleroderma citrinum Foug A</name>
    <dbReference type="NCBI Taxonomy" id="1036808"/>
    <lineage>
        <taxon>Eukaryota</taxon>
        <taxon>Fungi</taxon>
        <taxon>Dikarya</taxon>
        <taxon>Basidiomycota</taxon>
        <taxon>Agaricomycotina</taxon>
        <taxon>Agaricomycetes</taxon>
        <taxon>Agaricomycetidae</taxon>
        <taxon>Boletales</taxon>
        <taxon>Sclerodermatineae</taxon>
        <taxon>Sclerodermataceae</taxon>
        <taxon>Scleroderma</taxon>
    </lineage>
</organism>
<proteinExistence type="predicted"/>
<dbReference type="OrthoDB" id="10676413at2759"/>
<sequence length="375" mass="40760">MTSNNHRAVLVSANLGCAHDYDPKTVPLARMKKKNTLTAGRLYISASLNEILAAREMIKNPQEFESIFGDVKRECNQMTELGTRLAQQSSKWNPRRWLEHRRDIKKFSDAGYDLYILTVKKSATLREQQLPAVSSEDIIPVTMDEVSPTEPVDGMLVTVDDGVDIDQANHDIAETMNELTSAFELHENHDADCSDTLSIAPSELSYLTARTSCETDQPKPRVIPPTLLSNHNNRSGVPPAGHWPPTTSSLPSTIDAFSPVNPPPTNPSPMSPPLTSPSPTSPSQTSPSPTSPPPTSPPTMGPPPSPTATSSPRANSPPPTFSFQNNTFVCTNLLLHALNDLRLNSGNGSIFSDHNTGASNMKTFPQEFMPTSPSN</sequence>
<reference evidence="3" key="2">
    <citation type="submission" date="2015-01" db="EMBL/GenBank/DDBJ databases">
        <title>Evolutionary Origins and Diversification of the Mycorrhizal Mutualists.</title>
        <authorList>
            <consortium name="DOE Joint Genome Institute"/>
            <consortium name="Mycorrhizal Genomics Consortium"/>
            <person name="Kohler A."/>
            <person name="Kuo A."/>
            <person name="Nagy L.G."/>
            <person name="Floudas D."/>
            <person name="Copeland A."/>
            <person name="Barry K.W."/>
            <person name="Cichocki N."/>
            <person name="Veneault-Fourrey C."/>
            <person name="LaButti K."/>
            <person name="Lindquist E.A."/>
            <person name="Lipzen A."/>
            <person name="Lundell T."/>
            <person name="Morin E."/>
            <person name="Murat C."/>
            <person name="Riley R."/>
            <person name="Ohm R."/>
            <person name="Sun H."/>
            <person name="Tunlid A."/>
            <person name="Henrissat B."/>
            <person name="Grigoriev I.V."/>
            <person name="Hibbett D.S."/>
            <person name="Martin F."/>
        </authorList>
    </citation>
    <scope>NUCLEOTIDE SEQUENCE [LARGE SCALE GENOMIC DNA]</scope>
    <source>
        <strain evidence="3">Foug A</strain>
    </source>
</reference>
<feature type="region of interest" description="Disordered" evidence="1">
    <location>
        <begin position="211"/>
        <end position="320"/>
    </location>
</feature>